<sequence length="62" mass="6580">MSLSSIFIGRLCNSLCVHSPYTFKTVLSLFSLAPEACPKNSVKSKTLATDTASEAKPVTSSI</sequence>
<proteinExistence type="predicted"/>
<evidence type="ECO:0000313" key="1">
    <source>
        <dbReference type="EMBL" id="JAH42934.1"/>
    </source>
</evidence>
<reference evidence="1" key="1">
    <citation type="submission" date="2014-11" db="EMBL/GenBank/DDBJ databases">
        <authorList>
            <person name="Amaro Gonzalez C."/>
        </authorList>
    </citation>
    <scope>NUCLEOTIDE SEQUENCE</scope>
</reference>
<dbReference type="EMBL" id="GBXM01065643">
    <property type="protein sequence ID" value="JAH42934.1"/>
    <property type="molecule type" value="Transcribed_RNA"/>
</dbReference>
<accession>A0A0E9SNJ4</accession>
<reference evidence="1" key="2">
    <citation type="journal article" date="2015" name="Fish Shellfish Immunol.">
        <title>Early steps in the European eel (Anguilla anguilla)-Vibrio vulnificus interaction in the gills: Role of the RtxA13 toxin.</title>
        <authorList>
            <person name="Callol A."/>
            <person name="Pajuelo D."/>
            <person name="Ebbesson L."/>
            <person name="Teles M."/>
            <person name="MacKenzie S."/>
            <person name="Amaro C."/>
        </authorList>
    </citation>
    <scope>NUCLEOTIDE SEQUENCE</scope>
</reference>
<protein>
    <submittedName>
        <fullName evidence="1">Uncharacterized protein</fullName>
    </submittedName>
</protein>
<organism evidence="1">
    <name type="scientific">Anguilla anguilla</name>
    <name type="common">European freshwater eel</name>
    <name type="synonym">Muraena anguilla</name>
    <dbReference type="NCBI Taxonomy" id="7936"/>
    <lineage>
        <taxon>Eukaryota</taxon>
        <taxon>Metazoa</taxon>
        <taxon>Chordata</taxon>
        <taxon>Craniata</taxon>
        <taxon>Vertebrata</taxon>
        <taxon>Euteleostomi</taxon>
        <taxon>Actinopterygii</taxon>
        <taxon>Neopterygii</taxon>
        <taxon>Teleostei</taxon>
        <taxon>Anguilliformes</taxon>
        <taxon>Anguillidae</taxon>
        <taxon>Anguilla</taxon>
    </lineage>
</organism>
<dbReference type="AlphaFoldDB" id="A0A0E9SNJ4"/>
<name>A0A0E9SNJ4_ANGAN</name>